<gene>
    <name evidence="1" type="ORF">CQ14_12160</name>
</gene>
<name>A0A0R3MI30_9BRAD</name>
<dbReference type="EMBL" id="LLYB01000123">
    <property type="protein sequence ID" value="KRR17149.1"/>
    <property type="molecule type" value="Genomic_DNA"/>
</dbReference>
<dbReference type="PANTHER" id="PTHR13696:SF96">
    <property type="entry name" value="COBQ_COBB_MIND_PARA NUCLEOTIDE BINDING DOMAIN-CONTAINING PROTEIN"/>
    <property type="match status" value="1"/>
</dbReference>
<sequence>MQTIVLATQKGGAGKSTLAISLALAAIRAGHNVRLIETDTQGTVSNWKRRRPYAAPIVEPIYAAREVEQRLQSLEREGVTVTIVDTAGGISAATNSAIRYADFCLIPTRPSIADIEATAATLSVIRAWHKPFAYVLNQTPIRSAARLAGAENLLSDEAALDIGDILAKPVIVMRNDHQDALSAGLAVCEHAPGGKSAEEIRALWQWLDARLGNVATARDKPIVEKLVERREILPAMAALPSIANDSARFLRVLART</sequence>
<dbReference type="AlphaFoldDB" id="A0A0R3MI30"/>
<dbReference type="Pfam" id="PF07015">
    <property type="entry name" value="VirC1"/>
    <property type="match status" value="1"/>
</dbReference>
<dbReference type="InterPro" id="IPR009744">
    <property type="entry name" value="VirC1"/>
</dbReference>
<dbReference type="RefSeq" id="WP_057862139.1">
    <property type="nucleotide sequence ID" value="NZ_LLYB01000123.1"/>
</dbReference>
<accession>A0A0R3MI30</accession>
<dbReference type="InterPro" id="IPR027417">
    <property type="entry name" value="P-loop_NTPase"/>
</dbReference>
<dbReference type="InterPro" id="IPR050678">
    <property type="entry name" value="DNA_Partitioning_ATPase"/>
</dbReference>
<dbReference type="Gene3D" id="3.40.50.300">
    <property type="entry name" value="P-loop containing nucleotide triphosphate hydrolases"/>
    <property type="match status" value="1"/>
</dbReference>
<dbReference type="Proteomes" id="UP000051660">
    <property type="component" value="Unassembled WGS sequence"/>
</dbReference>
<evidence type="ECO:0000313" key="1">
    <source>
        <dbReference type="EMBL" id="KRR17149.1"/>
    </source>
</evidence>
<dbReference type="CDD" id="cd02042">
    <property type="entry name" value="ParAB_family"/>
    <property type="match status" value="1"/>
</dbReference>
<dbReference type="SUPFAM" id="SSF52540">
    <property type="entry name" value="P-loop containing nucleoside triphosphate hydrolases"/>
    <property type="match status" value="1"/>
</dbReference>
<dbReference type="OrthoDB" id="9804460at2"/>
<dbReference type="PIRSF" id="PIRSF009320">
    <property type="entry name" value="Nuc_binding_HP_1000"/>
    <property type="match status" value="1"/>
</dbReference>
<protein>
    <submittedName>
        <fullName evidence="1">Chromosome partitioning protein ParA</fullName>
    </submittedName>
</protein>
<proteinExistence type="predicted"/>
<evidence type="ECO:0000313" key="2">
    <source>
        <dbReference type="Proteomes" id="UP000051660"/>
    </source>
</evidence>
<reference evidence="1 2" key="1">
    <citation type="submission" date="2014-03" db="EMBL/GenBank/DDBJ databases">
        <title>Bradyrhizobium valentinum sp. nov., isolated from effective nodules of Lupinus mariae-josephae, a lupine endemic of basic-lime soils in Eastern Spain.</title>
        <authorList>
            <person name="Duran D."/>
            <person name="Rey L."/>
            <person name="Navarro A."/>
            <person name="Busquets A."/>
            <person name="Imperial J."/>
            <person name="Ruiz-Argueso T."/>
        </authorList>
    </citation>
    <scope>NUCLEOTIDE SEQUENCE [LARGE SCALE GENOMIC DNA]</scope>
    <source>
        <strain evidence="1 2">CCBAU 23086</strain>
    </source>
</reference>
<organism evidence="1 2">
    <name type="scientific">Bradyrhizobium lablabi</name>
    <dbReference type="NCBI Taxonomy" id="722472"/>
    <lineage>
        <taxon>Bacteria</taxon>
        <taxon>Pseudomonadati</taxon>
        <taxon>Pseudomonadota</taxon>
        <taxon>Alphaproteobacteria</taxon>
        <taxon>Hyphomicrobiales</taxon>
        <taxon>Nitrobacteraceae</taxon>
        <taxon>Bradyrhizobium</taxon>
    </lineage>
</organism>
<dbReference type="PANTHER" id="PTHR13696">
    <property type="entry name" value="P-LOOP CONTAINING NUCLEOSIDE TRIPHOSPHATE HYDROLASE"/>
    <property type="match status" value="1"/>
</dbReference>
<comment type="caution">
    <text evidence="1">The sequence shown here is derived from an EMBL/GenBank/DDBJ whole genome shotgun (WGS) entry which is preliminary data.</text>
</comment>